<accession>A0ABW4SM82</accession>
<dbReference type="RefSeq" id="WP_381539787.1">
    <property type="nucleotide sequence ID" value="NZ_JBHUGI010000035.1"/>
</dbReference>
<keyword evidence="1" id="KW-1133">Transmembrane helix</keyword>
<feature type="transmembrane region" description="Helical" evidence="1">
    <location>
        <begin position="97"/>
        <end position="123"/>
    </location>
</feature>
<evidence type="ECO:0000313" key="3">
    <source>
        <dbReference type="Proteomes" id="UP001597218"/>
    </source>
</evidence>
<keyword evidence="3" id="KW-1185">Reference proteome</keyword>
<feature type="transmembrane region" description="Helical" evidence="1">
    <location>
        <begin position="222"/>
        <end position="244"/>
    </location>
</feature>
<dbReference type="EMBL" id="JBHUGI010000035">
    <property type="protein sequence ID" value="MFD1929549.1"/>
    <property type="molecule type" value="Genomic_DNA"/>
</dbReference>
<feature type="transmembrane region" description="Helical" evidence="1">
    <location>
        <begin position="168"/>
        <end position="188"/>
    </location>
</feature>
<protein>
    <submittedName>
        <fullName evidence="2">ABC transporter permease</fullName>
    </submittedName>
</protein>
<proteinExistence type="predicted"/>
<reference evidence="3" key="1">
    <citation type="journal article" date="2019" name="Int. J. Syst. Evol. Microbiol.">
        <title>The Global Catalogue of Microorganisms (GCM) 10K type strain sequencing project: providing services to taxonomists for standard genome sequencing and annotation.</title>
        <authorList>
            <consortium name="The Broad Institute Genomics Platform"/>
            <consortium name="The Broad Institute Genome Sequencing Center for Infectious Disease"/>
            <person name="Wu L."/>
            <person name="Ma J."/>
        </authorList>
    </citation>
    <scope>NUCLEOTIDE SEQUENCE [LARGE SCALE GENOMIC DNA]</scope>
    <source>
        <strain evidence="3">CGMCC 4.7177</strain>
    </source>
</reference>
<feature type="transmembrane region" description="Helical" evidence="1">
    <location>
        <begin position="20"/>
        <end position="38"/>
    </location>
</feature>
<comment type="caution">
    <text evidence="2">The sequence shown here is derived from an EMBL/GenBank/DDBJ whole genome shotgun (WGS) entry which is preliminary data.</text>
</comment>
<feature type="transmembrane region" description="Helical" evidence="1">
    <location>
        <begin position="58"/>
        <end position="76"/>
    </location>
</feature>
<organism evidence="2 3">
    <name type="scientific">Sporosarcina siberiensis</name>
    <dbReference type="NCBI Taxonomy" id="1365606"/>
    <lineage>
        <taxon>Bacteria</taxon>
        <taxon>Bacillati</taxon>
        <taxon>Bacillota</taxon>
        <taxon>Bacilli</taxon>
        <taxon>Bacillales</taxon>
        <taxon>Caryophanaceae</taxon>
        <taxon>Sporosarcina</taxon>
    </lineage>
</organism>
<gene>
    <name evidence="2" type="ORF">ACFSFY_16015</name>
</gene>
<evidence type="ECO:0000256" key="1">
    <source>
        <dbReference type="SAM" id="Phobius"/>
    </source>
</evidence>
<name>A0ABW4SM82_9BACL</name>
<dbReference type="Proteomes" id="UP001597218">
    <property type="component" value="Unassembled WGS sequence"/>
</dbReference>
<feature type="transmembrane region" description="Helical" evidence="1">
    <location>
        <begin position="138"/>
        <end position="156"/>
    </location>
</feature>
<evidence type="ECO:0000313" key="2">
    <source>
        <dbReference type="EMBL" id="MFD1929549.1"/>
    </source>
</evidence>
<keyword evidence="1" id="KW-0472">Membrane</keyword>
<keyword evidence="1" id="KW-0812">Transmembrane</keyword>
<sequence>MINYLKSEQYRLLRKKSLHITSLVCLLLIVAVAAVLYYSQQADPNFPYATNRFFYSNVIGSGGLIIIVSFLFNFSLTGKDTGVLKNGVSFGISRNTIFWSKLILTLSYFLFISVIGVCLMIGLGEWLMSGDRESVKDFLIAISNMVPIILSAFFMIHSLKMLKVGEVYIFILMLFFYVFLGDLLRILFRPFTSLQDVYKYAPDALLQDNLLNFMNQTVQFGYQYWIIGALLSVIALLMGVTKFAKQTI</sequence>